<protein>
    <recommendedName>
        <fullName evidence="16">Peptidase C39</fullName>
    </recommendedName>
</protein>
<evidence type="ECO:0000256" key="7">
    <source>
        <dbReference type="ARBA" id="ARBA00022989"/>
    </source>
</evidence>
<keyword evidence="4 9" id="KW-0812">Transmembrane</keyword>
<dbReference type="InterPro" id="IPR003593">
    <property type="entry name" value="AAA+_ATPase"/>
</dbReference>
<evidence type="ECO:0000256" key="8">
    <source>
        <dbReference type="ARBA" id="ARBA00023136"/>
    </source>
</evidence>
<evidence type="ECO:0000256" key="4">
    <source>
        <dbReference type="ARBA" id="ARBA00022692"/>
    </source>
</evidence>
<dbReference type="PANTHER" id="PTHR24221:SF647">
    <property type="entry name" value="BLL6336 PROTEIN"/>
    <property type="match status" value="1"/>
</dbReference>
<dbReference type="GO" id="GO:0006508">
    <property type="term" value="P:proteolysis"/>
    <property type="evidence" value="ECO:0007669"/>
    <property type="project" value="InterPro"/>
</dbReference>
<dbReference type="Proteomes" id="UP000216998">
    <property type="component" value="Unassembled WGS sequence"/>
</dbReference>
<evidence type="ECO:0000259" key="13">
    <source>
        <dbReference type="PROSITE" id="PS50990"/>
    </source>
</evidence>
<dbReference type="GO" id="GO:0008233">
    <property type="term" value="F:peptidase activity"/>
    <property type="evidence" value="ECO:0007669"/>
    <property type="project" value="InterPro"/>
</dbReference>
<accession>A0A255Z1W7</accession>
<comment type="caution">
    <text evidence="14">The sequence shown here is derived from an EMBL/GenBank/DDBJ whole genome shotgun (WGS) entry which is preliminary data.</text>
</comment>
<feature type="domain" description="ABC transporter" evidence="11">
    <location>
        <begin position="468"/>
        <end position="703"/>
    </location>
</feature>
<evidence type="ECO:0000256" key="5">
    <source>
        <dbReference type="ARBA" id="ARBA00022741"/>
    </source>
</evidence>
<feature type="transmembrane region" description="Helical" evidence="9">
    <location>
        <begin position="156"/>
        <end position="178"/>
    </location>
</feature>
<dbReference type="OrthoDB" id="5288404at2"/>
<keyword evidence="8 9" id="KW-0472">Membrane</keyword>
<dbReference type="Gene3D" id="3.40.50.300">
    <property type="entry name" value="P-loop containing nucleotide triphosphate hydrolases"/>
    <property type="match status" value="1"/>
</dbReference>
<keyword evidence="15" id="KW-1185">Reference proteome</keyword>
<dbReference type="InterPro" id="IPR005074">
    <property type="entry name" value="Peptidase_C39"/>
</dbReference>
<evidence type="ECO:0000256" key="10">
    <source>
        <dbReference type="SAM" id="SignalP"/>
    </source>
</evidence>
<dbReference type="GO" id="GO:0005524">
    <property type="term" value="F:ATP binding"/>
    <property type="evidence" value="ECO:0007669"/>
    <property type="project" value="UniProtKB-KW"/>
</dbReference>
<dbReference type="Gene3D" id="3.90.70.10">
    <property type="entry name" value="Cysteine proteinases"/>
    <property type="match status" value="1"/>
</dbReference>
<dbReference type="Pfam" id="PF03412">
    <property type="entry name" value="Peptidase_C39"/>
    <property type="match status" value="1"/>
</dbReference>
<evidence type="ECO:0000256" key="3">
    <source>
        <dbReference type="ARBA" id="ARBA00022475"/>
    </source>
</evidence>
<dbReference type="PROSITE" id="PS50893">
    <property type="entry name" value="ABC_TRANSPORTER_2"/>
    <property type="match status" value="1"/>
</dbReference>
<feature type="transmembrane region" description="Helical" evidence="9">
    <location>
        <begin position="294"/>
        <end position="314"/>
    </location>
</feature>
<keyword evidence="2" id="KW-0813">Transport</keyword>
<dbReference type="GO" id="GO:0005886">
    <property type="term" value="C:plasma membrane"/>
    <property type="evidence" value="ECO:0007669"/>
    <property type="project" value="UniProtKB-SubCell"/>
</dbReference>
<evidence type="ECO:0000313" key="14">
    <source>
        <dbReference type="EMBL" id="OYQ35497.1"/>
    </source>
</evidence>
<dbReference type="RefSeq" id="WP_094455183.1">
    <property type="nucleotide sequence ID" value="NZ_NOXU01000025.1"/>
</dbReference>
<feature type="domain" description="ABC transmembrane type-1" evidence="12">
    <location>
        <begin position="155"/>
        <end position="435"/>
    </location>
</feature>
<dbReference type="InterPro" id="IPR027417">
    <property type="entry name" value="P-loop_NTPase"/>
</dbReference>
<evidence type="ECO:0000259" key="11">
    <source>
        <dbReference type="PROSITE" id="PS50893"/>
    </source>
</evidence>
<dbReference type="CDD" id="cd18783">
    <property type="entry name" value="ABC_6TM_PrtD_LapB_HlyB_like"/>
    <property type="match status" value="1"/>
</dbReference>
<sequence>MSPYITVLRCLFLIALHHGVQLAPDELPQESQGDHVTSVLKSMRSAGLKGRHVRMSWKSACELGSAYPAIAIMKDGHWVILAYALLSEGVMHAAVLDPRREAEGVRFVPESEFVADWSGEVILSKRVWALLDEAQPFGFRWFFPEILRNAKFFRGVAIATLMANLIGLFMPMMFQVLVDKVVPHHSYQTLFVIVIVYLVLTVFDGFFGYVRQNLMLLASNKIDARLTSRTFQHLLSLPLHFFERNSAGVLTRHMQQTEKLRHFLTGRLFQVILDCITLPVLLVLLFLYSGLLMAVVLGFSLAIAGIIGCMVPMFRRELARLYETEASRQAHLVETLHSMRAVKSLVLENNRQIAWDQKVAQAVRRHANVGRISALGSVLTTGLEKVMQIAILSIGAVQVFDGHLTLGALIAFNMLSSRVTGPLLQMVALINEYQEAELSVNMLGNVMNSEPERHGHTRQSRPVITGKMVFDEVTFRYNPGASPALNRVSFEVEEGQVVGVVGRSGSGKTTITRLIQSIHLPQEGLIKLDGVDLRHIDLNHLRQSIGVVLQDNLLFHGTIRENIAAARPDAPFQEILQAAQMAGADEFIDRLPMSYDTMVEENASNFSGGQRQRIAIARALVTKPRLLIFDEATSALDPDSEAIVQRNLTRIAQGRTMVIVSHRLSSLVKADKIMVLEQGRLVDCAPHSTLLQRCDIYRHLWETQTQHIH</sequence>
<dbReference type="PROSITE" id="PS50990">
    <property type="entry name" value="PEPTIDASE_C39"/>
    <property type="match status" value="1"/>
</dbReference>
<dbReference type="InterPro" id="IPR003439">
    <property type="entry name" value="ABC_transporter-like_ATP-bd"/>
</dbReference>
<dbReference type="Pfam" id="PF00005">
    <property type="entry name" value="ABC_tran"/>
    <property type="match status" value="1"/>
</dbReference>
<dbReference type="GO" id="GO:0140359">
    <property type="term" value="F:ABC-type transporter activity"/>
    <property type="evidence" value="ECO:0007669"/>
    <property type="project" value="InterPro"/>
</dbReference>
<dbReference type="GO" id="GO:0016887">
    <property type="term" value="F:ATP hydrolysis activity"/>
    <property type="evidence" value="ECO:0007669"/>
    <property type="project" value="InterPro"/>
</dbReference>
<dbReference type="SUPFAM" id="SSF52540">
    <property type="entry name" value="P-loop containing nucleoside triphosphate hydrolases"/>
    <property type="match status" value="1"/>
</dbReference>
<dbReference type="GO" id="GO:0034040">
    <property type="term" value="F:ATPase-coupled lipid transmembrane transporter activity"/>
    <property type="evidence" value="ECO:0007669"/>
    <property type="project" value="TreeGrafter"/>
</dbReference>
<dbReference type="InterPro" id="IPR011527">
    <property type="entry name" value="ABC1_TM_dom"/>
</dbReference>
<dbReference type="Gene3D" id="1.20.1560.10">
    <property type="entry name" value="ABC transporter type 1, transmembrane domain"/>
    <property type="match status" value="1"/>
</dbReference>
<dbReference type="InterPro" id="IPR036640">
    <property type="entry name" value="ABC1_TM_sf"/>
</dbReference>
<keyword evidence="5" id="KW-0547">Nucleotide-binding</keyword>
<dbReference type="PROSITE" id="PS00211">
    <property type="entry name" value="ABC_TRANSPORTER_1"/>
    <property type="match status" value="1"/>
</dbReference>
<dbReference type="SUPFAM" id="SSF90123">
    <property type="entry name" value="ABC transporter transmembrane region"/>
    <property type="match status" value="1"/>
</dbReference>
<gene>
    <name evidence="14" type="ORF">CHU95_07135</name>
</gene>
<reference evidence="14 15" key="1">
    <citation type="submission" date="2017-07" db="EMBL/GenBank/DDBJ databases">
        <title>Niveispirillum cyanobacteriorum sp. nov., isolated from cyanobacterial aggregates in a eutrophic lake.</title>
        <authorList>
            <person name="Cai H."/>
        </authorList>
    </citation>
    <scope>NUCLEOTIDE SEQUENCE [LARGE SCALE GENOMIC DNA]</scope>
    <source>
        <strain evidence="15">TH1-14</strain>
    </source>
</reference>
<dbReference type="PANTHER" id="PTHR24221">
    <property type="entry name" value="ATP-BINDING CASSETTE SUB-FAMILY B"/>
    <property type="match status" value="1"/>
</dbReference>
<dbReference type="InterPro" id="IPR017871">
    <property type="entry name" value="ABC_transporter-like_CS"/>
</dbReference>
<keyword evidence="10" id="KW-0732">Signal</keyword>
<evidence type="ECO:0008006" key="16">
    <source>
        <dbReference type="Google" id="ProtNLM"/>
    </source>
</evidence>
<evidence type="ECO:0000256" key="6">
    <source>
        <dbReference type="ARBA" id="ARBA00022840"/>
    </source>
</evidence>
<feature type="domain" description="Peptidase C39" evidence="13">
    <location>
        <begin position="6"/>
        <end position="124"/>
    </location>
</feature>
<organism evidence="14 15">
    <name type="scientific">Niveispirillum lacus</name>
    <dbReference type="NCBI Taxonomy" id="1981099"/>
    <lineage>
        <taxon>Bacteria</taxon>
        <taxon>Pseudomonadati</taxon>
        <taxon>Pseudomonadota</taxon>
        <taxon>Alphaproteobacteria</taxon>
        <taxon>Rhodospirillales</taxon>
        <taxon>Azospirillaceae</taxon>
        <taxon>Niveispirillum</taxon>
    </lineage>
</organism>
<dbReference type="SMART" id="SM00382">
    <property type="entry name" value="AAA"/>
    <property type="match status" value="1"/>
</dbReference>
<feature type="transmembrane region" description="Helical" evidence="9">
    <location>
        <begin position="190"/>
        <end position="210"/>
    </location>
</feature>
<feature type="signal peptide" evidence="10">
    <location>
        <begin position="1"/>
        <end position="23"/>
    </location>
</feature>
<dbReference type="EMBL" id="NOXU01000025">
    <property type="protein sequence ID" value="OYQ35497.1"/>
    <property type="molecule type" value="Genomic_DNA"/>
</dbReference>
<keyword evidence="3" id="KW-1003">Cell membrane</keyword>
<comment type="subcellular location">
    <subcellularLocation>
        <location evidence="1">Cell membrane</location>
        <topology evidence="1">Multi-pass membrane protein</topology>
    </subcellularLocation>
</comment>
<evidence type="ECO:0000256" key="1">
    <source>
        <dbReference type="ARBA" id="ARBA00004651"/>
    </source>
</evidence>
<feature type="transmembrane region" description="Helical" evidence="9">
    <location>
        <begin position="268"/>
        <end position="288"/>
    </location>
</feature>
<dbReference type="FunFam" id="3.40.50.300:FF:000221">
    <property type="entry name" value="Multidrug ABC transporter ATP-binding protein"/>
    <property type="match status" value="1"/>
</dbReference>
<evidence type="ECO:0000313" key="15">
    <source>
        <dbReference type="Proteomes" id="UP000216998"/>
    </source>
</evidence>
<name>A0A255Z1W7_9PROT</name>
<proteinExistence type="predicted"/>
<feature type="chain" id="PRO_5011970987" description="Peptidase C39" evidence="10">
    <location>
        <begin position="24"/>
        <end position="709"/>
    </location>
</feature>
<keyword evidence="6" id="KW-0067">ATP-binding</keyword>
<dbReference type="InterPro" id="IPR039421">
    <property type="entry name" value="Type_1_exporter"/>
</dbReference>
<evidence type="ECO:0000256" key="9">
    <source>
        <dbReference type="SAM" id="Phobius"/>
    </source>
</evidence>
<dbReference type="AlphaFoldDB" id="A0A255Z1W7"/>
<keyword evidence="7 9" id="KW-1133">Transmembrane helix</keyword>
<evidence type="ECO:0000256" key="2">
    <source>
        <dbReference type="ARBA" id="ARBA00022448"/>
    </source>
</evidence>
<evidence type="ECO:0000259" key="12">
    <source>
        <dbReference type="PROSITE" id="PS50929"/>
    </source>
</evidence>
<dbReference type="PROSITE" id="PS50929">
    <property type="entry name" value="ABC_TM1F"/>
    <property type="match status" value="1"/>
</dbReference>
<dbReference type="Pfam" id="PF00664">
    <property type="entry name" value="ABC_membrane"/>
    <property type="match status" value="1"/>
</dbReference>